<keyword evidence="2" id="KW-0472">Membrane</keyword>
<accession>A0A9P4WLA2</accession>
<feature type="transmembrane region" description="Helical" evidence="2">
    <location>
        <begin position="108"/>
        <end position="129"/>
    </location>
</feature>
<dbReference type="EMBL" id="SWKV01000054">
    <property type="protein sequence ID" value="KAF3035961.1"/>
    <property type="molecule type" value="Genomic_DNA"/>
</dbReference>
<dbReference type="AlphaFoldDB" id="A0A9P4WLA2"/>
<dbReference type="OrthoDB" id="5376804at2759"/>
<evidence type="ECO:0000256" key="1">
    <source>
        <dbReference type="SAM" id="MobiDB-lite"/>
    </source>
</evidence>
<dbReference type="Proteomes" id="UP000758155">
    <property type="component" value="Unassembled WGS sequence"/>
</dbReference>
<protein>
    <submittedName>
        <fullName evidence="3">Uncharacterized protein</fullName>
    </submittedName>
</protein>
<feature type="region of interest" description="Disordered" evidence="1">
    <location>
        <begin position="724"/>
        <end position="751"/>
    </location>
</feature>
<evidence type="ECO:0000256" key="2">
    <source>
        <dbReference type="SAM" id="Phobius"/>
    </source>
</evidence>
<feature type="transmembrane region" description="Helical" evidence="2">
    <location>
        <begin position="642"/>
        <end position="666"/>
    </location>
</feature>
<keyword evidence="4" id="KW-1185">Reference proteome</keyword>
<name>A0A9P4WLA2_9PLEO</name>
<feature type="compositionally biased region" description="Basic and acidic residues" evidence="1">
    <location>
        <begin position="11"/>
        <end position="21"/>
    </location>
</feature>
<evidence type="ECO:0000313" key="4">
    <source>
        <dbReference type="Proteomes" id="UP000758155"/>
    </source>
</evidence>
<proteinExistence type="predicted"/>
<dbReference type="PANTHER" id="PTHR35394:SF5">
    <property type="entry name" value="DUF3176 DOMAIN-CONTAINING PROTEIN"/>
    <property type="match status" value="1"/>
</dbReference>
<feature type="region of interest" description="Disordered" evidence="1">
    <location>
        <begin position="1"/>
        <end position="23"/>
    </location>
</feature>
<reference evidence="3" key="1">
    <citation type="submission" date="2019-04" db="EMBL/GenBank/DDBJ databases">
        <title>Sequencing of skin fungus with MAO and IRED activity.</title>
        <authorList>
            <person name="Marsaioli A.J."/>
            <person name="Bonatto J.M.C."/>
            <person name="Reis Junior O."/>
        </authorList>
    </citation>
    <scope>NUCLEOTIDE SEQUENCE</scope>
    <source>
        <strain evidence="3">28M1</strain>
    </source>
</reference>
<dbReference type="PANTHER" id="PTHR35394">
    <property type="entry name" value="DUF3176 DOMAIN-CONTAINING PROTEIN"/>
    <property type="match status" value="1"/>
</dbReference>
<feature type="transmembrane region" description="Helical" evidence="2">
    <location>
        <begin position="76"/>
        <end position="96"/>
    </location>
</feature>
<feature type="compositionally biased region" description="Polar residues" evidence="1">
    <location>
        <begin position="724"/>
        <end position="742"/>
    </location>
</feature>
<comment type="caution">
    <text evidence="3">The sequence shown here is derived from an EMBL/GenBank/DDBJ whole genome shotgun (WGS) entry which is preliminary data.</text>
</comment>
<gene>
    <name evidence="3" type="ORF">E8E12_006950</name>
</gene>
<organism evidence="3 4">
    <name type="scientific">Didymella heteroderae</name>
    <dbReference type="NCBI Taxonomy" id="1769908"/>
    <lineage>
        <taxon>Eukaryota</taxon>
        <taxon>Fungi</taxon>
        <taxon>Dikarya</taxon>
        <taxon>Ascomycota</taxon>
        <taxon>Pezizomycotina</taxon>
        <taxon>Dothideomycetes</taxon>
        <taxon>Pleosporomycetidae</taxon>
        <taxon>Pleosporales</taxon>
        <taxon>Pleosporineae</taxon>
        <taxon>Didymellaceae</taxon>
        <taxon>Didymella</taxon>
    </lineage>
</organism>
<dbReference type="Pfam" id="PF11374">
    <property type="entry name" value="DUF3176"/>
    <property type="match status" value="1"/>
</dbReference>
<keyword evidence="2" id="KW-1133">Transmembrane helix</keyword>
<sequence length="751" mass="82293">MDPVASSPPSDDSKVTTRADASEIYSSDTKHLPTVATIEQPQQHAFVDPASYRPRADSFSARRSHLASLIAWRQEILTLLIGASALAAIIGTLAWFSRKEQPTWKHSINLNTLIAILSTVLRVCVLYGVEEALSQMKWLWFRRPRSLRHLEYFDAAARGPGGSLFLPFRLRRLDSVFIGCLVVIFSVGIGPFTQQAIKAVPCNVASGAMSSSIQVANTNSYFDFPRIASGAFDLGLDTKAAILQALANPTSDRSAITADCPTGNCTFKTYNGITHSSMAMCKKCVDITRWLYEARPNEGGNTTVYGSDKMDGSVEYNLFLPADKPLADDMPFLWTSVGGAVVQNDTLPSHMAYAPNKFLNATTLEGWDWLLARGNLYDSFRAAVKASVLNFSMITLTTDGCSWQPFQDPEYPDLSRYNTTCSHPSLNASSYWNIVNVVATACAFYPCVKDFHGDVVDTVYTETVVRETPANRSPDDVEVSIAPQAVFNDHCIINQQPVTLENVSSIASADRTLNSTYVDGRNVSVPHECFYEFSGAYIRGVQNYLSKTLTGSCEMPGTQSFTIGADPRTWRAVDCGEDTWWLRSLYNNGNATFKTIDANMEAIAVAMSNELRRTGSAWDGTASFVQGNVSRATVCTHFDWKWLSFPLALLVLTTLMLVIVSVKTLFDKQQTPIWKSSALPLLFTGNGIGMMGAQDKVDREADGTVVSLKKREDGGWEFVNQGFQSEGATTSGHDGFTASSSKARAVVQPVS</sequence>
<evidence type="ECO:0000313" key="3">
    <source>
        <dbReference type="EMBL" id="KAF3035961.1"/>
    </source>
</evidence>
<dbReference type="InterPro" id="IPR021514">
    <property type="entry name" value="DUF3176"/>
</dbReference>
<keyword evidence="2" id="KW-0812">Transmembrane</keyword>